<dbReference type="Gene3D" id="6.10.340.10">
    <property type="match status" value="1"/>
</dbReference>
<proteinExistence type="predicted"/>
<feature type="domain" description="PAC" evidence="17">
    <location>
        <begin position="421"/>
        <end position="473"/>
    </location>
</feature>
<dbReference type="InterPro" id="IPR036890">
    <property type="entry name" value="HATPase_C_sf"/>
</dbReference>
<evidence type="ECO:0000256" key="11">
    <source>
        <dbReference type="ARBA" id="ARBA00022989"/>
    </source>
</evidence>
<evidence type="ECO:0000259" key="15">
    <source>
        <dbReference type="PROSITE" id="PS50109"/>
    </source>
</evidence>
<dbReference type="InterPro" id="IPR033479">
    <property type="entry name" value="dCache_1"/>
</dbReference>
<dbReference type="Pfam" id="PF02743">
    <property type="entry name" value="dCache_1"/>
    <property type="match status" value="1"/>
</dbReference>
<dbReference type="InterPro" id="IPR004358">
    <property type="entry name" value="Sig_transdc_His_kin-like_C"/>
</dbReference>
<name>A0A4P6ZYR4_9BACL</name>
<comment type="catalytic activity">
    <reaction evidence="1">
        <text>ATP + protein L-histidine = ADP + protein N-phospho-L-histidine.</text>
        <dbReference type="EC" id="2.7.13.3"/>
    </reaction>
</comment>
<dbReference type="AlphaFoldDB" id="A0A4P6ZYR4"/>
<dbReference type="KEGG" id="panc:E2636_12130"/>
<keyword evidence="13 14" id="KW-0472">Membrane</keyword>
<dbReference type="Proteomes" id="UP000294292">
    <property type="component" value="Chromosome"/>
</dbReference>
<dbReference type="PRINTS" id="PR00344">
    <property type="entry name" value="BCTRLSENSOR"/>
</dbReference>
<evidence type="ECO:0000256" key="4">
    <source>
        <dbReference type="ARBA" id="ARBA00022475"/>
    </source>
</evidence>
<dbReference type="InterPro" id="IPR000700">
    <property type="entry name" value="PAS-assoc_C"/>
</dbReference>
<dbReference type="InterPro" id="IPR003661">
    <property type="entry name" value="HisK_dim/P_dom"/>
</dbReference>
<dbReference type="SMART" id="SM00388">
    <property type="entry name" value="HisKA"/>
    <property type="match status" value="1"/>
</dbReference>
<evidence type="ECO:0000256" key="3">
    <source>
        <dbReference type="ARBA" id="ARBA00012438"/>
    </source>
</evidence>
<evidence type="ECO:0000256" key="10">
    <source>
        <dbReference type="ARBA" id="ARBA00022840"/>
    </source>
</evidence>
<evidence type="ECO:0000313" key="19">
    <source>
        <dbReference type="Proteomes" id="UP000294292"/>
    </source>
</evidence>
<evidence type="ECO:0000256" key="7">
    <source>
        <dbReference type="ARBA" id="ARBA00022692"/>
    </source>
</evidence>
<dbReference type="PROSITE" id="PS50112">
    <property type="entry name" value="PAS"/>
    <property type="match status" value="1"/>
</dbReference>
<keyword evidence="7 14" id="KW-0812">Transmembrane</keyword>
<dbReference type="EC" id="2.7.13.3" evidence="3"/>
<dbReference type="Pfam" id="PF02518">
    <property type="entry name" value="HATPase_c"/>
    <property type="match status" value="1"/>
</dbReference>
<evidence type="ECO:0000313" key="18">
    <source>
        <dbReference type="EMBL" id="QBP41850.1"/>
    </source>
</evidence>
<dbReference type="InterPro" id="IPR005467">
    <property type="entry name" value="His_kinase_dom"/>
</dbReference>
<organism evidence="18 19">
    <name type="scientific">Paenisporosarcina antarctica</name>
    <dbReference type="NCBI Taxonomy" id="417367"/>
    <lineage>
        <taxon>Bacteria</taxon>
        <taxon>Bacillati</taxon>
        <taxon>Bacillota</taxon>
        <taxon>Bacilli</taxon>
        <taxon>Bacillales</taxon>
        <taxon>Caryophanaceae</taxon>
        <taxon>Paenisporosarcina</taxon>
    </lineage>
</organism>
<evidence type="ECO:0000256" key="14">
    <source>
        <dbReference type="SAM" id="Phobius"/>
    </source>
</evidence>
<dbReference type="EMBL" id="CP038015">
    <property type="protein sequence ID" value="QBP41850.1"/>
    <property type="molecule type" value="Genomic_DNA"/>
</dbReference>
<feature type="domain" description="Histidine kinase" evidence="15">
    <location>
        <begin position="486"/>
        <end position="698"/>
    </location>
</feature>
<comment type="subcellular location">
    <subcellularLocation>
        <location evidence="2">Cell membrane</location>
        <topology evidence="2">Multi-pass membrane protein</topology>
    </subcellularLocation>
</comment>
<evidence type="ECO:0000256" key="2">
    <source>
        <dbReference type="ARBA" id="ARBA00004651"/>
    </source>
</evidence>
<evidence type="ECO:0000256" key="13">
    <source>
        <dbReference type="ARBA" id="ARBA00023136"/>
    </source>
</evidence>
<dbReference type="Pfam" id="PF00512">
    <property type="entry name" value="HisKA"/>
    <property type="match status" value="1"/>
</dbReference>
<dbReference type="InterPro" id="IPR036097">
    <property type="entry name" value="HisK_dim/P_sf"/>
</dbReference>
<feature type="transmembrane region" description="Helical" evidence="14">
    <location>
        <begin position="12"/>
        <end position="31"/>
    </location>
</feature>
<keyword evidence="4" id="KW-1003">Cell membrane</keyword>
<keyword evidence="6" id="KW-0808">Transferase</keyword>
<dbReference type="SUPFAM" id="SSF103190">
    <property type="entry name" value="Sensory domain-like"/>
    <property type="match status" value="1"/>
</dbReference>
<dbReference type="CDD" id="cd00130">
    <property type="entry name" value="PAS"/>
    <property type="match status" value="1"/>
</dbReference>
<dbReference type="Pfam" id="PF13426">
    <property type="entry name" value="PAS_9"/>
    <property type="match status" value="1"/>
</dbReference>
<dbReference type="CDD" id="cd00082">
    <property type="entry name" value="HisKA"/>
    <property type="match status" value="1"/>
</dbReference>
<dbReference type="PANTHER" id="PTHR43065:SF10">
    <property type="entry name" value="PEROXIDE STRESS-ACTIVATED HISTIDINE KINASE MAK3"/>
    <property type="match status" value="1"/>
</dbReference>
<dbReference type="PROSITE" id="PS50113">
    <property type="entry name" value="PAC"/>
    <property type="match status" value="1"/>
</dbReference>
<dbReference type="GO" id="GO:0005524">
    <property type="term" value="F:ATP binding"/>
    <property type="evidence" value="ECO:0007669"/>
    <property type="project" value="UniProtKB-KW"/>
</dbReference>
<keyword evidence="5" id="KW-0597">Phosphoprotein</keyword>
<evidence type="ECO:0000256" key="12">
    <source>
        <dbReference type="ARBA" id="ARBA00023012"/>
    </source>
</evidence>
<dbReference type="SMART" id="SM00091">
    <property type="entry name" value="PAS"/>
    <property type="match status" value="1"/>
</dbReference>
<keyword evidence="9" id="KW-0418">Kinase</keyword>
<dbReference type="Gene3D" id="1.10.287.130">
    <property type="match status" value="1"/>
</dbReference>
<dbReference type="InterPro" id="IPR000014">
    <property type="entry name" value="PAS"/>
</dbReference>
<protein>
    <recommendedName>
        <fullName evidence="3">histidine kinase</fullName>
        <ecNumber evidence="3">2.7.13.3</ecNumber>
    </recommendedName>
</protein>
<evidence type="ECO:0000256" key="9">
    <source>
        <dbReference type="ARBA" id="ARBA00022777"/>
    </source>
</evidence>
<dbReference type="GO" id="GO:0000155">
    <property type="term" value="F:phosphorelay sensor kinase activity"/>
    <property type="evidence" value="ECO:0007669"/>
    <property type="project" value="InterPro"/>
</dbReference>
<sequence length="704" mass="79723">MNQFFRSKITKRYLIISLFVTFCALALLYFITIQVMNNSVREEMDYRNQTMAKTVGKNTNYIFSNMINDLRLISEYTLKIQNKEYVDLEEVEKIISRNPLILHSQIVDNQGNTLFTIPNVHVSGSEKIIEFIDRVSWSETFYLSNIFTLDNGKKVIAVTYPIIDSKKNVQGGVIAYVNLAVLSQHLNQVKIGDRGVNALIDRNGVLISHSDASYIGTSLADNPIGNYLNNSKSGIWEGLLFNEYMVFAYQPMQLGSYGVIVGEPLEQALASTADVQGLLLKGFLTVLILTLVFTIFATSRIVKPIRFLTKQTREYKEGKRSSFQKVNTGDELEDLSVIMDEMATELSNKEKRLFNILESIPYAVITTDKKGNIETFNKGAEQLTLFNHNEVIGKKITDLPIKKSKKEFLSWQTLQEGKKFNEVENDIFDKDGIKHVVRIYSALFYDDKKHNIGAILILRDVSEVKKLEGYLKQSERMASLGQLTAGIAHEIKNPLSIIIAASDAIELELKEDKLDTHLIQEMTNDIIETSDRMNNLLTDFLKMSKGENENNKTNVNLNVLINELLSLLRKKLDDQQISVQQNYAYQVIDVLAIENQLNQVFLNIIINSIQAMEDGGVLTITVKETNEDWMIEIRDTGKGIPESDINWIFNPFYTTKKEGTGLGLSIAYEIISHHNGTIEATSSIDEGTTICVRLPKLKGRVLDE</sequence>
<accession>A0A4P6ZYR4</accession>
<evidence type="ECO:0000256" key="8">
    <source>
        <dbReference type="ARBA" id="ARBA00022741"/>
    </source>
</evidence>
<dbReference type="NCBIfam" id="TIGR00229">
    <property type="entry name" value="sensory_box"/>
    <property type="match status" value="1"/>
</dbReference>
<feature type="domain" description="PAS" evidence="16">
    <location>
        <begin position="349"/>
        <end position="394"/>
    </location>
</feature>
<dbReference type="OrthoDB" id="9815750at2"/>
<dbReference type="Gene3D" id="3.30.450.20">
    <property type="entry name" value="PAS domain"/>
    <property type="match status" value="3"/>
</dbReference>
<dbReference type="InterPro" id="IPR035965">
    <property type="entry name" value="PAS-like_dom_sf"/>
</dbReference>
<dbReference type="InterPro" id="IPR003594">
    <property type="entry name" value="HATPase_dom"/>
</dbReference>
<dbReference type="SUPFAM" id="SSF55874">
    <property type="entry name" value="ATPase domain of HSP90 chaperone/DNA topoisomerase II/histidine kinase"/>
    <property type="match status" value="1"/>
</dbReference>
<dbReference type="Gene3D" id="3.30.565.10">
    <property type="entry name" value="Histidine kinase-like ATPase, C-terminal domain"/>
    <property type="match status" value="1"/>
</dbReference>
<dbReference type="PROSITE" id="PS50109">
    <property type="entry name" value="HIS_KIN"/>
    <property type="match status" value="1"/>
</dbReference>
<dbReference type="SUPFAM" id="SSF55785">
    <property type="entry name" value="PYP-like sensor domain (PAS domain)"/>
    <property type="match status" value="1"/>
</dbReference>
<dbReference type="RefSeq" id="WP_134210421.1">
    <property type="nucleotide sequence ID" value="NZ_CP038015.1"/>
</dbReference>
<dbReference type="InterPro" id="IPR029151">
    <property type="entry name" value="Sensor-like_sf"/>
</dbReference>
<gene>
    <name evidence="18" type="ORF">E2636_12130</name>
</gene>
<dbReference type="SMART" id="SM00387">
    <property type="entry name" value="HATPase_c"/>
    <property type="match status" value="1"/>
</dbReference>
<keyword evidence="19" id="KW-1185">Reference proteome</keyword>
<dbReference type="PANTHER" id="PTHR43065">
    <property type="entry name" value="SENSOR HISTIDINE KINASE"/>
    <property type="match status" value="1"/>
</dbReference>
<reference evidence="18 19" key="1">
    <citation type="submission" date="2019-03" db="EMBL/GenBank/DDBJ databases">
        <title>Complete genome sequence of Paenisporosarcina antarctica CGMCC 1.6503T.</title>
        <authorList>
            <person name="Rong J.-C."/>
            <person name="Chi N.-Y."/>
            <person name="Zhang Q.-F."/>
        </authorList>
    </citation>
    <scope>NUCLEOTIDE SEQUENCE [LARGE SCALE GENOMIC DNA]</scope>
    <source>
        <strain evidence="18 19">CGMCC 1.6503</strain>
    </source>
</reference>
<evidence type="ECO:0000259" key="17">
    <source>
        <dbReference type="PROSITE" id="PS50113"/>
    </source>
</evidence>
<keyword evidence="8" id="KW-0547">Nucleotide-binding</keyword>
<dbReference type="CDD" id="cd18774">
    <property type="entry name" value="PDC2_HK_sensor"/>
    <property type="match status" value="1"/>
</dbReference>
<evidence type="ECO:0000256" key="6">
    <source>
        <dbReference type="ARBA" id="ARBA00022679"/>
    </source>
</evidence>
<keyword evidence="10" id="KW-0067">ATP-binding</keyword>
<evidence type="ECO:0000256" key="5">
    <source>
        <dbReference type="ARBA" id="ARBA00022553"/>
    </source>
</evidence>
<dbReference type="GO" id="GO:0005886">
    <property type="term" value="C:plasma membrane"/>
    <property type="evidence" value="ECO:0007669"/>
    <property type="project" value="UniProtKB-SubCell"/>
</dbReference>
<evidence type="ECO:0000256" key="1">
    <source>
        <dbReference type="ARBA" id="ARBA00000085"/>
    </source>
</evidence>
<keyword evidence="11 14" id="KW-1133">Transmembrane helix</keyword>
<evidence type="ECO:0000259" key="16">
    <source>
        <dbReference type="PROSITE" id="PS50112"/>
    </source>
</evidence>
<keyword evidence="12" id="KW-0902">Two-component regulatory system</keyword>
<dbReference type="SUPFAM" id="SSF47384">
    <property type="entry name" value="Homodimeric domain of signal transducing histidine kinase"/>
    <property type="match status" value="1"/>
</dbReference>